<protein>
    <submittedName>
        <fullName evidence="1">DUF938 domain-containing protein</fullName>
    </submittedName>
</protein>
<evidence type="ECO:0000313" key="2">
    <source>
        <dbReference type="Proteomes" id="UP000326287"/>
    </source>
</evidence>
<dbReference type="InterPro" id="IPR029063">
    <property type="entry name" value="SAM-dependent_MTases_sf"/>
</dbReference>
<dbReference type="PANTHER" id="PTHR20974:SF0">
    <property type="entry name" value="UPF0585 PROTEIN CG18661"/>
    <property type="match status" value="1"/>
</dbReference>
<sequence>MKMDGLPFSQACENNKAPILDVLTRVFAGSTEVLEIASGTAQHATWFAQHLTHLRWQPTDMSAQMATLEPRCGAYRGANLASPLCLDVSARPWPVATVPQALFTANSLHIMPWESVCELFAELGERASAGTLLAVYGPFNYGGEYSSASNARFDEWLASQASYSAIRDFERVNELAETAGFKLQEDNAMPANNRLLVWRK</sequence>
<dbReference type="OrthoDB" id="5563826at2"/>
<dbReference type="Proteomes" id="UP000326287">
    <property type="component" value="Chromosome"/>
</dbReference>
<organism evidence="1 2">
    <name type="scientific">Halioglobus maricola</name>
    <dbReference type="NCBI Taxonomy" id="2601894"/>
    <lineage>
        <taxon>Bacteria</taxon>
        <taxon>Pseudomonadati</taxon>
        <taxon>Pseudomonadota</taxon>
        <taxon>Gammaproteobacteria</taxon>
        <taxon>Cellvibrionales</taxon>
        <taxon>Halieaceae</taxon>
        <taxon>Halioglobus</taxon>
    </lineage>
</organism>
<gene>
    <name evidence="1" type="ORF">EY643_19285</name>
</gene>
<name>A0A5P9NQB8_9GAMM</name>
<dbReference type="InterPro" id="IPR010342">
    <property type="entry name" value="DUF938"/>
</dbReference>
<reference evidence="1 2" key="1">
    <citation type="submission" date="2019-02" db="EMBL/GenBank/DDBJ databases">
        <authorList>
            <person name="Li S.-H."/>
        </authorList>
    </citation>
    <scope>NUCLEOTIDE SEQUENCE [LARGE SCALE GENOMIC DNA]</scope>
    <source>
        <strain evidence="1 2">IMCC14385</strain>
    </source>
</reference>
<dbReference type="Pfam" id="PF06080">
    <property type="entry name" value="DUF938"/>
    <property type="match status" value="1"/>
</dbReference>
<dbReference type="KEGG" id="halc:EY643_19285"/>
<keyword evidence="2" id="KW-1185">Reference proteome</keyword>
<dbReference type="AlphaFoldDB" id="A0A5P9NQB8"/>
<dbReference type="SUPFAM" id="SSF53335">
    <property type="entry name" value="S-adenosyl-L-methionine-dependent methyltransferases"/>
    <property type="match status" value="1"/>
</dbReference>
<evidence type="ECO:0000313" key="1">
    <source>
        <dbReference type="EMBL" id="QFU77645.1"/>
    </source>
</evidence>
<accession>A0A5P9NQB8</accession>
<dbReference type="Gene3D" id="3.40.50.150">
    <property type="entry name" value="Vaccinia Virus protein VP39"/>
    <property type="match status" value="1"/>
</dbReference>
<proteinExistence type="predicted"/>
<dbReference type="PANTHER" id="PTHR20974">
    <property type="entry name" value="UPF0585 PROTEIN CG18661"/>
    <property type="match status" value="1"/>
</dbReference>
<dbReference type="EMBL" id="CP036422">
    <property type="protein sequence ID" value="QFU77645.1"/>
    <property type="molecule type" value="Genomic_DNA"/>
</dbReference>